<dbReference type="SUPFAM" id="SSF46689">
    <property type="entry name" value="Homeodomain-like"/>
    <property type="match status" value="1"/>
</dbReference>
<dbReference type="PROSITE" id="PS50977">
    <property type="entry name" value="HTH_TETR_2"/>
    <property type="match status" value="1"/>
</dbReference>
<evidence type="ECO:0000256" key="4">
    <source>
        <dbReference type="PROSITE-ProRule" id="PRU00335"/>
    </source>
</evidence>
<keyword evidence="7" id="KW-1185">Reference proteome</keyword>
<dbReference type="InterPro" id="IPR050109">
    <property type="entry name" value="HTH-type_TetR-like_transc_reg"/>
</dbReference>
<dbReference type="Proteomes" id="UP001239083">
    <property type="component" value="Unassembled WGS sequence"/>
</dbReference>
<dbReference type="EMBL" id="JAUSYY010000001">
    <property type="protein sequence ID" value="MDQ0894977.1"/>
    <property type="molecule type" value="Genomic_DNA"/>
</dbReference>
<feature type="domain" description="HTH tetR-type" evidence="5">
    <location>
        <begin position="15"/>
        <end position="75"/>
    </location>
</feature>
<evidence type="ECO:0000259" key="5">
    <source>
        <dbReference type="PROSITE" id="PS50977"/>
    </source>
</evidence>
<evidence type="ECO:0000256" key="2">
    <source>
        <dbReference type="ARBA" id="ARBA00023125"/>
    </source>
</evidence>
<dbReference type="Gene3D" id="1.10.357.10">
    <property type="entry name" value="Tetracycline Repressor, domain 2"/>
    <property type="match status" value="1"/>
</dbReference>
<gene>
    <name evidence="6" type="ORF">QFZ26_002532</name>
</gene>
<dbReference type="InterPro" id="IPR004111">
    <property type="entry name" value="Repressor_TetR_C"/>
</dbReference>
<feature type="DNA-binding region" description="H-T-H motif" evidence="4">
    <location>
        <begin position="38"/>
        <end position="57"/>
    </location>
</feature>
<dbReference type="InterPro" id="IPR001647">
    <property type="entry name" value="HTH_TetR"/>
</dbReference>
<dbReference type="SUPFAM" id="SSF48498">
    <property type="entry name" value="Tetracyclin repressor-like, C-terminal domain"/>
    <property type="match status" value="1"/>
</dbReference>
<dbReference type="PANTHER" id="PTHR30055:SF151">
    <property type="entry name" value="TRANSCRIPTIONAL REGULATORY PROTEIN"/>
    <property type="match status" value="1"/>
</dbReference>
<dbReference type="InterPro" id="IPR009057">
    <property type="entry name" value="Homeodomain-like_sf"/>
</dbReference>
<keyword evidence="2 4" id="KW-0238">DNA-binding</keyword>
<evidence type="ECO:0000256" key="1">
    <source>
        <dbReference type="ARBA" id="ARBA00023015"/>
    </source>
</evidence>
<keyword evidence="1" id="KW-0805">Transcription regulation</keyword>
<dbReference type="Gene3D" id="1.10.10.60">
    <property type="entry name" value="Homeodomain-like"/>
    <property type="match status" value="1"/>
</dbReference>
<accession>A0ABU0RA69</accession>
<dbReference type="Pfam" id="PF02909">
    <property type="entry name" value="TetR_C_1"/>
    <property type="match status" value="1"/>
</dbReference>
<evidence type="ECO:0000313" key="7">
    <source>
        <dbReference type="Proteomes" id="UP001239083"/>
    </source>
</evidence>
<proteinExistence type="predicted"/>
<organism evidence="6 7">
    <name type="scientific">Agromyces ramosus</name>
    <dbReference type="NCBI Taxonomy" id="33879"/>
    <lineage>
        <taxon>Bacteria</taxon>
        <taxon>Bacillati</taxon>
        <taxon>Actinomycetota</taxon>
        <taxon>Actinomycetes</taxon>
        <taxon>Micrococcales</taxon>
        <taxon>Microbacteriaceae</taxon>
        <taxon>Agromyces</taxon>
    </lineage>
</organism>
<sequence>MPGGPSETATVTREPVTRERAVRVAVELADAGGIESVSMRKLAAELSITPMSLYYHVTDKEDILDGMLDVVYSEMHVPGPGVEWRTAMLQRAESTRAVLARHPWAISLDARTSPGPATLGHLDATIGVLRAAGFSMPLVGHAMSLLDSYVQGFAMQEATLPLDASGDIGAVTEDIMAQQEMMSDAFANLAEMAVTLILQPGYAYGNEFEFGLELILDGIEKVHRREVEAAGPDAPRAVTR</sequence>
<evidence type="ECO:0000313" key="6">
    <source>
        <dbReference type="EMBL" id="MDQ0894977.1"/>
    </source>
</evidence>
<reference evidence="6 7" key="1">
    <citation type="submission" date="2023-07" db="EMBL/GenBank/DDBJ databases">
        <title>Comparative genomics of wheat-associated soil bacteria to identify genetic determinants of phenazine resistance.</title>
        <authorList>
            <person name="Mouncey N."/>
        </authorList>
    </citation>
    <scope>NUCLEOTIDE SEQUENCE [LARGE SCALE GENOMIC DNA]</scope>
    <source>
        <strain evidence="6 7">V3I3</strain>
    </source>
</reference>
<dbReference type="Pfam" id="PF00440">
    <property type="entry name" value="TetR_N"/>
    <property type="match status" value="1"/>
</dbReference>
<protein>
    <submittedName>
        <fullName evidence="6">AcrR family transcriptional regulator</fullName>
    </submittedName>
</protein>
<name>A0ABU0RA69_9MICO</name>
<evidence type="ECO:0000256" key="3">
    <source>
        <dbReference type="ARBA" id="ARBA00023163"/>
    </source>
</evidence>
<comment type="caution">
    <text evidence="6">The sequence shown here is derived from an EMBL/GenBank/DDBJ whole genome shotgun (WGS) entry which is preliminary data.</text>
</comment>
<dbReference type="InterPro" id="IPR036271">
    <property type="entry name" value="Tet_transcr_reg_TetR-rel_C_sf"/>
</dbReference>
<dbReference type="PANTHER" id="PTHR30055">
    <property type="entry name" value="HTH-TYPE TRANSCRIPTIONAL REGULATOR RUTR"/>
    <property type="match status" value="1"/>
</dbReference>
<keyword evidence="3" id="KW-0804">Transcription</keyword>